<proteinExistence type="inferred from homology"/>
<dbReference type="SUPFAM" id="SSF88946">
    <property type="entry name" value="Sigma2 domain of RNA polymerase sigma factors"/>
    <property type="match status" value="1"/>
</dbReference>
<name>W0F2G2_9BACT</name>
<evidence type="ECO:0000313" key="10">
    <source>
        <dbReference type="Proteomes" id="UP000003586"/>
    </source>
</evidence>
<dbReference type="STRING" id="929713.NIASO_03485"/>
<dbReference type="EMBL" id="CP007035">
    <property type="protein sequence ID" value="AHF17192.1"/>
    <property type="molecule type" value="Genomic_DNA"/>
</dbReference>
<comment type="similarity">
    <text evidence="1 6">Belongs to the sigma-70 factor family. ECF subfamily.</text>
</comment>
<keyword evidence="10" id="KW-1185">Reference proteome</keyword>
<protein>
    <recommendedName>
        <fullName evidence="6">RNA polymerase sigma factor</fullName>
    </recommendedName>
</protein>
<feature type="domain" description="RNA polymerase sigma-70 region 2" evidence="7">
    <location>
        <begin position="22"/>
        <end position="86"/>
    </location>
</feature>
<dbReference type="InterPro" id="IPR014284">
    <property type="entry name" value="RNA_pol_sigma-70_dom"/>
</dbReference>
<evidence type="ECO:0000259" key="8">
    <source>
        <dbReference type="Pfam" id="PF08281"/>
    </source>
</evidence>
<gene>
    <name evidence="9" type="ORF">NIASO_03485</name>
</gene>
<dbReference type="OrthoDB" id="655312at2"/>
<evidence type="ECO:0000256" key="4">
    <source>
        <dbReference type="ARBA" id="ARBA00023125"/>
    </source>
</evidence>
<dbReference type="InterPro" id="IPR013249">
    <property type="entry name" value="RNA_pol_sigma70_r4_t2"/>
</dbReference>
<evidence type="ECO:0000259" key="7">
    <source>
        <dbReference type="Pfam" id="PF04542"/>
    </source>
</evidence>
<evidence type="ECO:0000256" key="6">
    <source>
        <dbReference type="RuleBase" id="RU000716"/>
    </source>
</evidence>
<dbReference type="Pfam" id="PF08281">
    <property type="entry name" value="Sigma70_r4_2"/>
    <property type="match status" value="1"/>
</dbReference>
<dbReference type="InterPro" id="IPR039425">
    <property type="entry name" value="RNA_pol_sigma-70-like"/>
</dbReference>
<reference evidence="9 10" key="1">
    <citation type="submission" date="2013-12" db="EMBL/GenBank/DDBJ databases">
        <authorList>
            <consortium name="DOE Joint Genome Institute"/>
            <person name="Eisen J."/>
            <person name="Huntemann M."/>
            <person name="Han J."/>
            <person name="Chen A."/>
            <person name="Kyrpides N."/>
            <person name="Mavromatis K."/>
            <person name="Markowitz V."/>
            <person name="Palaniappan K."/>
            <person name="Ivanova N."/>
            <person name="Schaumberg A."/>
            <person name="Pati A."/>
            <person name="Liolios K."/>
            <person name="Nordberg H.P."/>
            <person name="Cantor M.N."/>
            <person name="Hua S.X."/>
            <person name="Woyke T."/>
        </authorList>
    </citation>
    <scope>NUCLEOTIDE SEQUENCE [LARGE SCALE GENOMIC DNA]</scope>
    <source>
        <strain evidence="10">DSM 19437</strain>
    </source>
</reference>
<dbReference type="GO" id="GO:0003677">
    <property type="term" value="F:DNA binding"/>
    <property type="evidence" value="ECO:0007669"/>
    <property type="project" value="UniProtKB-KW"/>
</dbReference>
<keyword evidence="5 6" id="KW-0804">Transcription</keyword>
<dbReference type="PANTHER" id="PTHR43133">
    <property type="entry name" value="RNA POLYMERASE ECF-TYPE SIGMA FACTO"/>
    <property type="match status" value="1"/>
</dbReference>
<dbReference type="RefSeq" id="WP_008583546.1">
    <property type="nucleotide sequence ID" value="NZ_CP007035.1"/>
</dbReference>
<evidence type="ECO:0000256" key="1">
    <source>
        <dbReference type="ARBA" id="ARBA00010641"/>
    </source>
</evidence>
<accession>W0F2G2</accession>
<dbReference type="Proteomes" id="UP000003586">
    <property type="component" value="Chromosome"/>
</dbReference>
<sequence length="196" mass="23538">MLPDDELLIQLKNGETKAFTAIYNKYHQQLYAYILYFIKDRQFAEDVLQEVFVKIWKHRDRINPRLSFNSYIYRIARNAVLNRMRSMAFERVIEYAGDEQFSYNNNEDAVLWKQYSALFREAVEHLSEQRKKVFQLCREEKRTYANVSQELGIATSTVQDHMVKAIRFIRDYVTKRTGLQLDLFILILLKHLTFFS</sequence>
<dbReference type="InterPro" id="IPR000838">
    <property type="entry name" value="RNA_pol_sigma70_ECF_CS"/>
</dbReference>
<evidence type="ECO:0000313" key="9">
    <source>
        <dbReference type="EMBL" id="AHF17192.1"/>
    </source>
</evidence>
<dbReference type="NCBIfam" id="TIGR02937">
    <property type="entry name" value="sigma70-ECF"/>
    <property type="match status" value="1"/>
</dbReference>
<dbReference type="InterPro" id="IPR036388">
    <property type="entry name" value="WH-like_DNA-bd_sf"/>
</dbReference>
<dbReference type="InterPro" id="IPR013325">
    <property type="entry name" value="RNA_pol_sigma_r2"/>
</dbReference>
<dbReference type="Gene3D" id="1.10.10.10">
    <property type="entry name" value="Winged helix-like DNA-binding domain superfamily/Winged helix DNA-binding domain"/>
    <property type="match status" value="1"/>
</dbReference>
<dbReference type="Gene3D" id="1.10.1740.10">
    <property type="match status" value="1"/>
</dbReference>
<dbReference type="GO" id="GO:0016987">
    <property type="term" value="F:sigma factor activity"/>
    <property type="evidence" value="ECO:0007669"/>
    <property type="project" value="UniProtKB-KW"/>
</dbReference>
<evidence type="ECO:0000256" key="5">
    <source>
        <dbReference type="ARBA" id="ARBA00023163"/>
    </source>
</evidence>
<dbReference type="InterPro" id="IPR014327">
    <property type="entry name" value="RNA_pol_sigma70_bacteroid"/>
</dbReference>
<keyword evidence="2 6" id="KW-0805">Transcription regulation</keyword>
<dbReference type="KEGG" id="nso:NIASO_03485"/>
<dbReference type="Pfam" id="PF04542">
    <property type="entry name" value="Sigma70_r2"/>
    <property type="match status" value="1"/>
</dbReference>
<evidence type="ECO:0000256" key="3">
    <source>
        <dbReference type="ARBA" id="ARBA00023082"/>
    </source>
</evidence>
<dbReference type="InterPro" id="IPR013324">
    <property type="entry name" value="RNA_pol_sigma_r3/r4-like"/>
</dbReference>
<dbReference type="AlphaFoldDB" id="W0F2G2"/>
<feature type="domain" description="RNA polymerase sigma factor 70 region 4 type 2" evidence="8">
    <location>
        <begin position="118"/>
        <end position="167"/>
    </location>
</feature>
<dbReference type="PANTHER" id="PTHR43133:SF46">
    <property type="entry name" value="RNA POLYMERASE SIGMA-70 FACTOR ECF SUBFAMILY"/>
    <property type="match status" value="1"/>
</dbReference>
<dbReference type="HOGENOM" id="CLU_047691_4_1_10"/>
<keyword evidence="3 6" id="KW-0731">Sigma factor</keyword>
<dbReference type="InterPro" id="IPR007627">
    <property type="entry name" value="RNA_pol_sigma70_r2"/>
</dbReference>
<keyword evidence="4 6" id="KW-0238">DNA-binding</keyword>
<dbReference type="NCBIfam" id="TIGR02985">
    <property type="entry name" value="Sig70_bacteroi1"/>
    <property type="match status" value="1"/>
</dbReference>
<dbReference type="eggNOG" id="COG1595">
    <property type="taxonomic scope" value="Bacteria"/>
</dbReference>
<dbReference type="SUPFAM" id="SSF88659">
    <property type="entry name" value="Sigma3 and sigma4 domains of RNA polymerase sigma factors"/>
    <property type="match status" value="1"/>
</dbReference>
<dbReference type="PROSITE" id="PS01063">
    <property type="entry name" value="SIGMA70_ECF"/>
    <property type="match status" value="1"/>
</dbReference>
<evidence type="ECO:0000256" key="2">
    <source>
        <dbReference type="ARBA" id="ARBA00023015"/>
    </source>
</evidence>
<organism evidence="9 10">
    <name type="scientific">Niabella soli DSM 19437</name>
    <dbReference type="NCBI Taxonomy" id="929713"/>
    <lineage>
        <taxon>Bacteria</taxon>
        <taxon>Pseudomonadati</taxon>
        <taxon>Bacteroidota</taxon>
        <taxon>Chitinophagia</taxon>
        <taxon>Chitinophagales</taxon>
        <taxon>Chitinophagaceae</taxon>
        <taxon>Niabella</taxon>
    </lineage>
</organism>
<dbReference type="GO" id="GO:0006352">
    <property type="term" value="P:DNA-templated transcription initiation"/>
    <property type="evidence" value="ECO:0007669"/>
    <property type="project" value="InterPro"/>
</dbReference>